<feature type="transmembrane region" description="Helical" evidence="13">
    <location>
        <begin position="32"/>
        <end position="51"/>
    </location>
</feature>
<dbReference type="SUPFAM" id="SSF47113">
    <property type="entry name" value="Histone-fold"/>
    <property type="match status" value="1"/>
</dbReference>
<dbReference type="Pfam" id="PF13398">
    <property type="entry name" value="Peptidase_M50B"/>
    <property type="match status" value="1"/>
</dbReference>
<dbReference type="InterPro" id="IPR049500">
    <property type="entry name" value="Peptidase_M50B-like"/>
</dbReference>
<dbReference type="InterPro" id="IPR007125">
    <property type="entry name" value="H2A/H2B/H3"/>
</dbReference>
<evidence type="ECO:0000313" key="17">
    <source>
        <dbReference type="Proteomes" id="UP000054988"/>
    </source>
</evidence>
<dbReference type="Proteomes" id="UP000054988">
    <property type="component" value="Unassembled WGS sequence"/>
</dbReference>
<dbReference type="InterPro" id="IPR009072">
    <property type="entry name" value="Histone-fold"/>
</dbReference>
<feature type="transmembrane region" description="Helical" evidence="13">
    <location>
        <begin position="130"/>
        <end position="149"/>
    </location>
</feature>
<evidence type="ECO:0000256" key="12">
    <source>
        <dbReference type="SAM" id="MobiDB-lite"/>
    </source>
</evidence>
<dbReference type="PANTHER" id="PTHR33979">
    <property type="entry name" value="OS02G0221600 PROTEIN"/>
    <property type="match status" value="1"/>
</dbReference>
<feature type="domain" description="Core Histone H2A/H2B/H3" evidence="14">
    <location>
        <begin position="305"/>
        <end position="380"/>
    </location>
</feature>
<accession>A0A0W0G9W6</accession>
<comment type="similarity">
    <text evidence="4">Belongs to the histone H2A family.</text>
</comment>
<evidence type="ECO:0000256" key="11">
    <source>
        <dbReference type="ARBA" id="ARBA00023269"/>
    </source>
</evidence>
<keyword evidence="10" id="KW-0539">Nucleus</keyword>
<evidence type="ECO:0000256" key="6">
    <source>
        <dbReference type="ARBA" id="ARBA00017642"/>
    </source>
</evidence>
<reference evidence="16 17" key="1">
    <citation type="submission" date="2015-12" db="EMBL/GenBank/DDBJ databases">
        <title>Draft genome sequence of Moniliophthora roreri, the causal agent of frosty pod rot of cacao.</title>
        <authorList>
            <person name="Aime M.C."/>
            <person name="Diaz-Valderrama J.R."/>
            <person name="Kijpornyongpan T."/>
            <person name="Phillips-Mora W."/>
        </authorList>
    </citation>
    <scope>NUCLEOTIDE SEQUENCE [LARGE SCALE GENOMIC DNA]</scope>
    <source>
        <strain evidence="16 17">MCA 2952</strain>
    </source>
</reference>
<dbReference type="SMART" id="SM00414">
    <property type="entry name" value="H2A"/>
    <property type="match status" value="1"/>
</dbReference>
<evidence type="ECO:0000256" key="5">
    <source>
        <dbReference type="ARBA" id="ARBA00011538"/>
    </source>
</evidence>
<keyword evidence="7" id="KW-0158">Chromosome</keyword>
<dbReference type="InterPro" id="IPR032454">
    <property type="entry name" value="Histone_H2A_C"/>
</dbReference>
<evidence type="ECO:0000259" key="15">
    <source>
        <dbReference type="Pfam" id="PF16211"/>
    </source>
</evidence>
<gene>
    <name evidence="16" type="ORF">WG66_2036</name>
</gene>
<feature type="region of interest" description="Disordered" evidence="12">
    <location>
        <begin position="260"/>
        <end position="299"/>
    </location>
</feature>
<dbReference type="eggNOG" id="ENOG502SIMS">
    <property type="taxonomic scope" value="Eukaryota"/>
</dbReference>
<dbReference type="Gene3D" id="1.10.20.10">
    <property type="entry name" value="Histone, subunit A"/>
    <property type="match status" value="1"/>
</dbReference>
<evidence type="ECO:0000256" key="10">
    <source>
        <dbReference type="ARBA" id="ARBA00023242"/>
    </source>
</evidence>
<feature type="domain" description="Histone H2A C-terminal" evidence="15">
    <location>
        <begin position="383"/>
        <end position="411"/>
    </location>
</feature>
<dbReference type="PRINTS" id="PR00620">
    <property type="entry name" value="HISTONEH2A"/>
</dbReference>
<evidence type="ECO:0000256" key="1">
    <source>
        <dbReference type="ARBA" id="ARBA00002001"/>
    </source>
</evidence>
<feature type="transmembrane region" description="Helical" evidence="13">
    <location>
        <begin position="227"/>
        <end position="249"/>
    </location>
</feature>
<dbReference type="GO" id="GO:0005634">
    <property type="term" value="C:nucleus"/>
    <property type="evidence" value="ECO:0007669"/>
    <property type="project" value="UniProtKB-SubCell"/>
</dbReference>
<dbReference type="InterPro" id="IPR002119">
    <property type="entry name" value="Histone_H2A"/>
</dbReference>
<feature type="compositionally biased region" description="Pro residues" evidence="12">
    <location>
        <begin position="1"/>
        <end position="11"/>
    </location>
</feature>
<evidence type="ECO:0000256" key="13">
    <source>
        <dbReference type="SAM" id="Phobius"/>
    </source>
</evidence>
<feature type="region of interest" description="Disordered" evidence="12">
    <location>
        <begin position="1"/>
        <end position="25"/>
    </location>
</feature>
<comment type="function">
    <text evidence="1">Core component of nucleosome. Nucleosomes wrap and compact DNA into chromatin, limiting DNA accessibility to the cellular machineries which require DNA as a template. Histones thereby play a central role in transcription regulation, DNA repair, DNA replication and chromosomal stability. DNA accessibility is regulated via a complex set of post-translational modifications of histones, also called histone code, and nucleosome remodeling.</text>
</comment>
<dbReference type="GO" id="GO:0030527">
    <property type="term" value="F:structural constituent of chromatin"/>
    <property type="evidence" value="ECO:0007669"/>
    <property type="project" value="InterPro"/>
</dbReference>
<protein>
    <recommendedName>
        <fullName evidence="6">Histone H2A</fullName>
    </recommendedName>
</protein>
<dbReference type="InterPro" id="IPR032458">
    <property type="entry name" value="Histone_H2A_CS"/>
</dbReference>
<evidence type="ECO:0000313" key="16">
    <source>
        <dbReference type="EMBL" id="KTB45353.1"/>
    </source>
</evidence>
<evidence type="ECO:0000256" key="3">
    <source>
        <dbReference type="ARBA" id="ARBA00004286"/>
    </source>
</evidence>
<evidence type="ECO:0000256" key="2">
    <source>
        <dbReference type="ARBA" id="ARBA00004123"/>
    </source>
</evidence>
<keyword evidence="8" id="KW-0007">Acetylation</keyword>
<evidence type="ECO:0000256" key="8">
    <source>
        <dbReference type="ARBA" id="ARBA00022990"/>
    </source>
</evidence>
<dbReference type="PANTHER" id="PTHR33979:SF2">
    <property type="entry name" value="PEPTIDASE M50B-LIKE-DOMAIN-CONTAINING PROTEIN"/>
    <property type="match status" value="1"/>
</dbReference>
<dbReference type="GO" id="GO:0003677">
    <property type="term" value="F:DNA binding"/>
    <property type="evidence" value="ECO:0007669"/>
    <property type="project" value="UniProtKB-KW"/>
</dbReference>
<feature type="compositionally biased region" description="Low complexity" evidence="12">
    <location>
        <begin position="12"/>
        <end position="25"/>
    </location>
</feature>
<feature type="transmembrane region" description="Helical" evidence="13">
    <location>
        <begin position="155"/>
        <end position="173"/>
    </location>
</feature>
<dbReference type="PROSITE" id="PS00046">
    <property type="entry name" value="HISTONE_H2A"/>
    <property type="match status" value="1"/>
</dbReference>
<dbReference type="GO" id="GO:0046982">
    <property type="term" value="F:protein heterodimerization activity"/>
    <property type="evidence" value="ECO:0007669"/>
    <property type="project" value="InterPro"/>
</dbReference>
<feature type="transmembrane region" description="Helical" evidence="13">
    <location>
        <begin position="63"/>
        <end position="85"/>
    </location>
</feature>
<evidence type="ECO:0000256" key="9">
    <source>
        <dbReference type="ARBA" id="ARBA00023125"/>
    </source>
</evidence>
<keyword evidence="13" id="KW-1133">Transmembrane helix</keyword>
<keyword evidence="13" id="KW-0472">Membrane</keyword>
<evidence type="ECO:0000256" key="7">
    <source>
        <dbReference type="ARBA" id="ARBA00022454"/>
    </source>
</evidence>
<proteinExistence type="inferred from homology"/>
<dbReference type="Pfam" id="PF00125">
    <property type="entry name" value="Histone"/>
    <property type="match status" value="1"/>
</dbReference>
<sequence>MATPTRPPLAPPTASATAGPSSSSMAPNGDQIVVLYVIIAMAVVIFGFWNVPGVRNLINPFKLFTIGAHELFHIIAAILSGGRILRVSIDPHLGGATIVEGGRPTVVLASGYLGSTVLGGLFVLAGWNILVAKIMSFVLGVGLIIPLRLVRDKLTILLTIMYEILLIGFWFIDHGSALRWYCLFIGVMNILFVLWDVADDRFFHKTNDSDATQFAILYPSIGPHIWATFWITFQLGGLVGFSLLGIFVFKRSPEEMYAEAGKLKPASSQPQPPQPTPQGRGKNINLATKGKARGKGTETFDRPMRISKSRRAGLQFPVHRIHRDLRKVNVGKMIVRVLASVYLAAVLEYLVAELCELAGNAARDAHKRRIIPRHLQLAIRNDDELDKLLSSVTITQGGVVANIHPMLLPKGHFTKKPQISQEI</sequence>
<keyword evidence="13" id="KW-0812">Transmembrane</keyword>
<dbReference type="FunFam" id="1.10.20.10:FF:000173">
    <property type="entry name" value="Histone H2A"/>
    <property type="match status" value="1"/>
</dbReference>
<dbReference type="Pfam" id="PF16211">
    <property type="entry name" value="Histone_H2A_C"/>
    <property type="match status" value="1"/>
</dbReference>
<feature type="transmembrane region" description="Helical" evidence="13">
    <location>
        <begin position="180"/>
        <end position="198"/>
    </location>
</feature>
<keyword evidence="9" id="KW-0238">DNA-binding</keyword>
<comment type="subcellular location">
    <subcellularLocation>
        <location evidence="3">Chromosome</location>
    </subcellularLocation>
    <subcellularLocation>
        <location evidence="2">Nucleus</location>
    </subcellularLocation>
</comment>
<keyword evidence="11" id="KW-0544">Nucleosome core</keyword>
<comment type="subunit">
    <text evidence="5">The nucleosome is a histone octamer containing two molecules each of H2A, H2B, H3 and H4 assembled in one H3-H4 heterotetramer and two H2A-H2B heterodimers. The octamer wraps approximately 147 bp of DNA.</text>
</comment>
<organism evidence="16 17">
    <name type="scientific">Moniliophthora roreri</name>
    <name type="common">Frosty pod rot fungus</name>
    <name type="synonym">Monilia roreri</name>
    <dbReference type="NCBI Taxonomy" id="221103"/>
    <lineage>
        <taxon>Eukaryota</taxon>
        <taxon>Fungi</taxon>
        <taxon>Dikarya</taxon>
        <taxon>Basidiomycota</taxon>
        <taxon>Agaricomycotina</taxon>
        <taxon>Agaricomycetes</taxon>
        <taxon>Agaricomycetidae</taxon>
        <taxon>Agaricales</taxon>
        <taxon>Marasmiineae</taxon>
        <taxon>Marasmiaceae</taxon>
        <taxon>Moniliophthora</taxon>
    </lineage>
</organism>
<dbReference type="EMBL" id="LATX01000716">
    <property type="protein sequence ID" value="KTB45353.1"/>
    <property type="molecule type" value="Genomic_DNA"/>
</dbReference>
<evidence type="ECO:0000256" key="4">
    <source>
        <dbReference type="ARBA" id="ARBA00010691"/>
    </source>
</evidence>
<dbReference type="CDD" id="cd00074">
    <property type="entry name" value="HFD_H2A"/>
    <property type="match status" value="1"/>
</dbReference>
<name>A0A0W0G9W6_MONRR</name>
<dbReference type="GO" id="GO:0000786">
    <property type="term" value="C:nucleosome"/>
    <property type="evidence" value="ECO:0007669"/>
    <property type="project" value="UniProtKB-KW"/>
</dbReference>
<evidence type="ECO:0000259" key="14">
    <source>
        <dbReference type="Pfam" id="PF00125"/>
    </source>
</evidence>
<feature type="transmembrane region" description="Helical" evidence="13">
    <location>
        <begin position="105"/>
        <end position="123"/>
    </location>
</feature>
<dbReference type="AlphaFoldDB" id="A0A0W0G9W6"/>
<comment type="caution">
    <text evidence="16">The sequence shown here is derived from an EMBL/GenBank/DDBJ whole genome shotgun (WGS) entry which is preliminary data.</text>
</comment>